<evidence type="ECO:0000256" key="4">
    <source>
        <dbReference type="ARBA" id="ARBA00023136"/>
    </source>
</evidence>
<comment type="subcellular location">
    <subcellularLocation>
        <location evidence="1">Endomembrane system</location>
        <topology evidence="1">Multi-pass membrane protein</topology>
    </subcellularLocation>
</comment>
<keyword evidence="2 5" id="KW-0812">Transmembrane</keyword>
<dbReference type="AlphaFoldDB" id="A0A6C0KM84"/>
<feature type="transmembrane region" description="Helical" evidence="5">
    <location>
        <begin position="130"/>
        <end position="149"/>
    </location>
</feature>
<feature type="transmembrane region" description="Helical" evidence="5">
    <location>
        <begin position="74"/>
        <end position="93"/>
    </location>
</feature>
<keyword evidence="3 5" id="KW-1133">Transmembrane helix</keyword>
<dbReference type="PANTHER" id="PTHR31851">
    <property type="entry name" value="FE(2+)/MN(2+) TRANSPORTER PCL1"/>
    <property type="match status" value="1"/>
</dbReference>
<evidence type="ECO:0000256" key="2">
    <source>
        <dbReference type="ARBA" id="ARBA00022692"/>
    </source>
</evidence>
<organism evidence="6">
    <name type="scientific">viral metagenome</name>
    <dbReference type="NCBI Taxonomy" id="1070528"/>
    <lineage>
        <taxon>unclassified sequences</taxon>
        <taxon>metagenomes</taxon>
        <taxon>organismal metagenomes</taxon>
    </lineage>
</organism>
<protein>
    <recommendedName>
        <fullName evidence="7">VIT family protein</fullName>
    </recommendedName>
</protein>
<evidence type="ECO:0008006" key="7">
    <source>
        <dbReference type="Google" id="ProtNLM"/>
    </source>
</evidence>
<dbReference type="GO" id="GO:0012505">
    <property type="term" value="C:endomembrane system"/>
    <property type="evidence" value="ECO:0007669"/>
    <property type="project" value="UniProtKB-SubCell"/>
</dbReference>
<evidence type="ECO:0000256" key="3">
    <source>
        <dbReference type="ARBA" id="ARBA00022989"/>
    </source>
</evidence>
<dbReference type="Pfam" id="PF01988">
    <property type="entry name" value="VIT1"/>
    <property type="match status" value="2"/>
</dbReference>
<dbReference type="GO" id="GO:0005384">
    <property type="term" value="F:manganese ion transmembrane transporter activity"/>
    <property type="evidence" value="ECO:0007669"/>
    <property type="project" value="InterPro"/>
</dbReference>
<evidence type="ECO:0000313" key="6">
    <source>
        <dbReference type="EMBL" id="QHU17867.1"/>
    </source>
</evidence>
<dbReference type="CDD" id="cd01059">
    <property type="entry name" value="CCC1_like"/>
    <property type="match status" value="1"/>
</dbReference>
<sequence length="159" mass="17459">MILSEFIYGGMDGVITTAAIIAGIIGANISTKYALILGLANLCADGFSMAISNYNSLKDLVHEKKSSPLFKACITGLSFVLMGAIPLIPFSFIQMSNEEKMKYMLIVFSFLSFAIIGAIKGMYTKKYLKSFLEVVLIGSIGVYISFYVARTLKVRYIMN</sequence>
<proteinExistence type="predicted"/>
<dbReference type="EMBL" id="MN740919">
    <property type="protein sequence ID" value="QHU17867.1"/>
    <property type="molecule type" value="Genomic_DNA"/>
</dbReference>
<evidence type="ECO:0000256" key="5">
    <source>
        <dbReference type="SAM" id="Phobius"/>
    </source>
</evidence>
<dbReference type="GO" id="GO:0030026">
    <property type="term" value="P:intracellular manganese ion homeostasis"/>
    <property type="evidence" value="ECO:0007669"/>
    <property type="project" value="InterPro"/>
</dbReference>
<evidence type="ECO:0000256" key="1">
    <source>
        <dbReference type="ARBA" id="ARBA00004127"/>
    </source>
</evidence>
<feature type="transmembrane region" description="Helical" evidence="5">
    <location>
        <begin position="33"/>
        <end position="54"/>
    </location>
</feature>
<dbReference type="InterPro" id="IPR008217">
    <property type="entry name" value="Ccc1_fam"/>
</dbReference>
<keyword evidence="4 5" id="KW-0472">Membrane</keyword>
<name>A0A6C0KM84_9ZZZZ</name>
<accession>A0A6C0KM84</accession>
<reference evidence="6" key="1">
    <citation type="journal article" date="2020" name="Nature">
        <title>Giant virus diversity and host interactions through global metagenomics.</title>
        <authorList>
            <person name="Schulz F."/>
            <person name="Roux S."/>
            <person name="Paez-Espino D."/>
            <person name="Jungbluth S."/>
            <person name="Walsh D.A."/>
            <person name="Denef V.J."/>
            <person name="McMahon K.D."/>
            <person name="Konstantinidis K.T."/>
            <person name="Eloe-Fadrosh E.A."/>
            <person name="Kyrpides N.C."/>
            <person name="Woyke T."/>
        </authorList>
    </citation>
    <scope>NUCLEOTIDE SEQUENCE</scope>
    <source>
        <strain evidence="6">GVMAG-S-3300012919-55</strain>
    </source>
</reference>
<feature type="transmembrane region" description="Helical" evidence="5">
    <location>
        <begin position="6"/>
        <end position="26"/>
    </location>
</feature>
<feature type="transmembrane region" description="Helical" evidence="5">
    <location>
        <begin position="105"/>
        <end position="124"/>
    </location>
</feature>